<evidence type="ECO:0000256" key="1">
    <source>
        <dbReference type="SAM" id="MobiDB-lite"/>
    </source>
</evidence>
<dbReference type="PANTHER" id="PTHR46438:SF11">
    <property type="entry name" value="LIPASE-RELATED"/>
    <property type="match status" value="1"/>
</dbReference>
<name>A0ABT1JIA8_ACTCY</name>
<protein>
    <submittedName>
        <fullName evidence="3">Pimeloyl-ACP methyl ester carboxylesterase</fullName>
    </submittedName>
</protein>
<evidence type="ECO:0000313" key="3">
    <source>
        <dbReference type="EMBL" id="MCP2332245.1"/>
    </source>
</evidence>
<dbReference type="EMBL" id="AUBJ02000001">
    <property type="protein sequence ID" value="MCP2332245.1"/>
    <property type="molecule type" value="Genomic_DNA"/>
</dbReference>
<gene>
    <name evidence="3" type="ORF">G443_002515</name>
</gene>
<sequence length="392" mass="42539">MTVPTWGALSARVRSQFTAAWAQLGRWQGDRHREATAGRVDGRRPDPRRSLTWVPMFTGEVPAIDHRRPPWPGRQVEVGRGRVHVRETPSTSTEEAAPVVCVHGLAGSATNWTDLAGVLAVRHPTLAVDLPGFGRSEPPAHFGYGLDEHADFLAESLRRLAGGPAHLVGNSFGGLVCAEVAARWPELVSTLTLVSPAVPDLRPNPGRLTEPRYPLTFLPLLGPRVRRALARVPPARRAEQLRRLCFARPELVPTHRLAELADELAELGRNPWAGVAMGETSLNMVRSWLASGARSPWRVLRRVPAPALVVWGAEDRLVSVRKATRTALALPRARLLVLPRTGHVAQMEQPMAVGRAVLGMIDALAEDQWEPDGGNSPTSTADTRVGGNVLGA</sequence>
<keyword evidence="4" id="KW-1185">Reference proteome</keyword>
<accession>A0ABT1JIA8</accession>
<evidence type="ECO:0000259" key="2">
    <source>
        <dbReference type="Pfam" id="PF00561"/>
    </source>
</evidence>
<feature type="region of interest" description="Disordered" evidence="1">
    <location>
        <begin position="367"/>
        <end position="392"/>
    </location>
</feature>
<proteinExistence type="predicted"/>
<reference evidence="3 4" key="2">
    <citation type="submission" date="2022-06" db="EMBL/GenBank/DDBJ databases">
        <title>Genomic Encyclopedia of Type Strains, Phase I: the one thousand microbial genomes (KMG-I) project.</title>
        <authorList>
            <person name="Kyrpides N."/>
        </authorList>
    </citation>
    <scope>NUCLEOTIDE SEQUENCE [LARGE SCALE GENOMIC DNA]</scope>
    <source>
        <strain evidence="3 4">DSM 43889</strain>
    </source>
</reference>
<dbReference type="Proteomes" id="UP000791080">
    <property type="component" value="Unassembled WGS sequence"/>
</dbReference>
<dbReference type="RefSeq" id="WP_026417268.1">
    <property type="nucleotide sequence ID" value="NZ_AUBJ02000001.1"/>
</dbReference>
<feature type="domain" description="AB hydrolase-1" evidence="2">
    <location>
        <begin position="98"/>
        <end position="350"/>
    </location>
</feature>
<dbReference type="InterPro" id="IPR029058">
    <property type="entry name" value="AB_hydrolase_fold"/>
</dbReference>
<comment type="caution">
    <text evidence="3">The sequence shown here is derived from an EMBL/GenBank/DDBJ whole genome shotgun (WGS) entry which is preliminary data.</text>
</comment>
<dbReference type="Pfam" id="PF00561">
    <property type="entry name" value="Abhydrolase_1"/>
    <property type="match status" value="1"/>
</dbReference>
<organism evidence="3 4">
    <name type="scientific">Actinoalloteichus caeruleus DSM 43889</name>
    <dbReference type="NCBI Taxonomy" id="1120930"/>
    <lineage>
        <taxon>Bacteria</taxon>
        <taxon>Bacillati</taxon>
        <taxon>Actinomycetota</taxon>
        <taxon>Actinomycetes</taxon>
        <taxon>Pseudonocardiales</taxon>
        <taxon>Pseudonocardiaceae</taxon>
        <taxon>Actinoalloteichus</taxon>
        <taxon>Actinoalloteichus cyanogriseus</taxon>
    </lineage>
</organism>
<dbReference type="SUPFAM" id="SSF53474">
    <property type="entry name" value="alpha/beta-Hydrolases"/>
    <property type="match status" value="1"/>
</dbReference>
<dbReference type="PRINTS" id="PR00111">
    <property type="entry name" value="ABHYDROLASE"/>
</dbReference>
<evidence type="ECO:0000313" key="4">
    <source>
        <dbReference type="Proteomes" id="UP000791080"/>
    </source>
</evidence>
<dbReference type="PANTHER" id="PTHR46438">
    <property type="entry name" value="ALPHA/BETA-HYDROLASES SUPERFAMILY PROTEIN"/>
    <property type="match status" value="1"/>
</dbReference>
<reference evidence="3 4" key="1">
    <citation type="submission" date="2013-07" db="EMBL/GenBank/DDBJ databases">
        <authorList>
            <consortium name="DOE Joint Genome Institute"/>
            <person name="Reeve W."/>
            <person name="Huntemann M."/>
            <person name="Han J."/>
            <person name="Chen A."/>
            <person name="Kyrpides N."/>
            <person name="Mavromatis K."/>
            <person name="Markowitz V."/>
            <person name="Palaniappan K."/>
            <person name="Ivanova N."/>
            <person name="Schaumberg A."/>
            <person name="Pati A."/>
            <person name="Liolios K."/>
            <person name="Nordberg H.P."/>
            <person name="Cantor M.N."/>
            <person name="Hua S.X."/>
            <person name="Woyke T."/>
        </authorList>
    </citation>
    <scope>NUCLEOTIDE SEQUENCE [LARGE SCALE GENOMIC DNA]</scope>
    <source>
        <strain evidence="3 4">DSM 43889</strain>
    </source>
</reference>
<dbReference type="InterPro" id="IPR000073">
    <property type="entry name" value="AB_hydrolase_1"/>
</dbReference>
<dbReference type="Gene3D" id="3.40.50.1820">
    <property type="entry name" value="alpha/beta hydrolase"/>
    <property type="match status" value="1"/>
</dbReference>